<dbReference type="InterPro" id="IPR007252">
    <property type="entry name" value="Nup84/Nup107"/>
</dbReference>
<gene>
    <name evidence="11" type="ORF">DPMN_085255</name>
</gene>
<feature type="compositionally biased region" description="Basic and acidic residues" evidence="10">
    <location>
        <begin position="110"/>
        <end position="120"/>
    </location>
</feature>
<keyword evidence="12" id="KW-1185">Reference proteome</keyword>
<dbReference type="GO" id="GO:0031080">
    <property type="term" value="C:nuclear pore outer ring"/>
    <property type="evidence" value="ECO:0007669"/>
    <property type="project" value="TreeGrafter"/>
</dbReference>
<comment type="function">
    <text evidence="9">Functions as a component of the nuclear pore complex (NPC).</text>
</comment>
<dbReference type="AlphaFoldDB" id="A0A9D3YCE8"/>
<dbReference type="Gene3D" id="1.10.3450.20">
    <property type="match status" value="1"/>
</dbReference>
<keyword evidence="4" id="KW-0653">Protein transport</keyword>
<dbReference type="GO" id="GO:0000973">
    <property type="term" value="P:post-transcriptional tethering of RNA polymerase II gene DNA at nuclear periphery"/>
    <property type="evidence" value="ECO:0007669"/>
    <property type="project" value="TreeGrafter"/>
</dbReference>
<evidence type="ECO:0000256" key="8">
    <source>
        <dbReference type="ARBA" id="ARBA00023242"/>
    </source>
</evidence>
<evidence type="ECO:0000256" key="4">
    <source>
        <dbReference type="ARBA" id="ARBA00022927"/>
    </source>
</evidence>
<evidence type="ECO:0000256" key="1">
    <source>
        <dbReference type="ARBA" id="ARBA00009510"/>
    </source>
</evidence>
<dbReference type="Pfam" id="PF04121">
    <property type="entry name" value="Nup84_Nup100"/>
    <property type="match status" value="1"/>
</dbReference>
<reference evidence="11" key="2">
    <citation type="submission" date="2020-11" db="EMBL/GenBank/DDBJ databases">
        <authorList>
            <person name="McCartney M.A."/>
            <person name="Auch B."/>
            <person name="Kono T."/>
            <person name="Mallez S."/>
            <person name="Becker A."/>
            <person name="Gohl D.M."/>
            <person name="Silverstein K.A.T."/>
            <person name="Koren S."/>
            <person name="Bechman K.B."/>
            <person name="Herman A."/>
            <person name="Abrahante J.E."/>
            <person name="Garbe J."/>
        </authorList>
    </citation>
    <scope>NUCLEOTIDE SEQUENCE</scope>
    <source>
        <strain evidence="11">Duluth1</strain>
        <tissue evidence="11">Whole animal</tissue>
    </source>
</reference>
<protein>
    <recommendedName>
        <fullName evidence="9">Nuclear pore complex protein</fullName>
    </recommendedName>
</protein>
<comment type="caution">
    <text evidence="11">The sequence shown here is derived from an EMBL/GenBank/DDBJ whole genome shotgun (WGS) entry which is preliminary data.</text>
</comment>
<evidence type="ECO:0000256" key="10">
    <source>
        <dbReference type="SAM" id="MobiDB-lite"/>
    </source>
</evidence>
<organism evidence="11 12">
    <name type="scientific">Dreissena polymorpha</name>
    <name type="common">Zebra mussel</name>
    <name type="synonym">Mytilus polymorpha</name>
    <dbReference type="NCBI Taxonomy" id="45954"/>
    <lineage>
        <taxon>Eukaryota</taxon>
        <taxon>Metazoa</taxon>
        <taxon>Spiralia</taxon>
        <taxon>Lophotrochozoa</taxon>
        <taxon>Mollusca</taxon>
        <taxon>Bivalvia</taxon>
        <taxon>Autobranchia</taxon>
        <taxon>Heteroconchia</taxon>
        <taxon>Euheterodonta</taxon>
        <taxon>Imparidentia</taxon>
        <taxon>Neoheterodontei</taxon>
        <taxon>Myida</taxon>
        <taxon>Dreissenoidea</taxon>
        <taxon>Dreissenidae</taxon>
        <taxon>Dreissena</taxon>
    </lineage>
</organism>
<proteinExistence type="inferred from homology"/>
<keyword evidence="2 9" id="KW-0813">Transport</keyword>
<evidence type="ECO:0000256" key="5">
    <source>
        <dbReference type="ARBA" id="ARBA00023010"/>
    </source>
</evidence>
<dbReference type="EMBL" id="JAIWYP010000016">
    <property type="protein sequence ID" value="KAH3697745.1"/>
    <property type="molecule type" value="Genomic_DNA"/>
</dbReference>
<evidence type="ECO:0000256" key="7">
    <source>
        <dbReference type="ARBA" id="ARBA00023136"/>
    </source>
</evidence>
<dbReference type="PANTHER" id="PTHR13003:SF2">
    <property type="entry name" value="NUCLEAR PORE COMPLEX PROTEIN NUP107"/>
    <property type="match status" value="1"/>
</dbReference>
<evidence type="ECO:0000256" key="2">
    <source>
        <dbReference type="ARBA" id="ARBA00022448"/>
    </source>
</evidence>
<keyword evidence="5 9" id="KW-0811">Translocation</keyword>
<dbReference type="FunFam" id="1.10.3450.20:FF:000001">
    <property type="entry name" value="Nuclear pore complex protein"/>
    <property type="match status" value="1"/>
</dbReference>
<accession>A0A9D3YCE8</accession>
<reference evidence="11" key="1">
    <citation type="journal article" date="2019" name="bioRxiv">
        <title>The Genome of the Zebra Mussel, Dreissena polymorpha: A Resource for Invasive Species Research.</title>
        <authorList>
            <person name="McCartney M.A."/>
            <person name="Auch B."/>
            <person name="Kono T."/>
            <person name="Mallez S."/>
            <person name="Zhang Y."/>
            <person name="Obille A."/>
            <person name="Becker A."/>
            <person name="Abrahante J.E."/>
            <person name="Garbe J."/>
            <person name="Badalamenti J.P."/>
            <person name="Herman A."/>
            <person name="Mangelson H."/>
            <person name="Liachko I."/>
            <person name="Sullivan S."/>
            <person name="Sone E.D."/>
            <person name="Koren S."/>
            <person name="Silverstein K.A.T."/>
            <person name="Beckman K.B."/>
            <person name="Gohl D.M."/>
        </authorList>
    </citation>
    <scope>NUCLEOTIDE SEQUENCE</scope>
    <source>
        <strain evidence="11">Duluth1</strain>
        <tissue evidence="11">Whole animal</tissue>
    </source>
</reference>
<dbReference type="GO" id="GO:0017056">
    <property type="term" value="F:structural constituent of nuclear pore"/>
    <property type="evidence" value="ECO:0007669"/>
    <property type="project" value="UniProtKB-UniRule"/>
</dbReference>
<evidence type="ECO:0000313" key="11">
    <source>
        <dbReference type="EMBL" id="KAH3697745.1"/>
    </source>
</evidence>
<keyword evidence="3" id="KW-0509">mRNA transport</keyword>
<evidence type="ECO:0000313" key="12">
    <source>
        <dbReference type="Proteomes" id="UP000828390"/>
    </source>
</evidence>
<feature type="region of interest" description="Disordered" evidence="10">
    <location>
        <begin position="108"/>
        <end position="130"/>
    </location>
</feature>
<name>A0A9D3YCE8_DREPO</name>
<keyword evidence="6 9" id="KW-0906">Nuclear pore complex</keyword>
<sequence length="690" mass="78747">MDMSSDESFLTRTRGRRSLQALEAMLDAGSPALREAQISKTLRRKSAVTAVNVQKSLQLLDESVSSAGNRSLRTPGGSVNISSYVPKLLAPGNKFDVSSRMGIVARKTPKKDGSFHRSMQEESMSSPFRNLSGMAPVIEMEGDEVTTTNVGLLLEEDPGVSSSKDLYMDFLQCLRDHPSEGELFTLVEGYEKLCQDQVVLLKKLVRHASRQEEKFTRTFNVLQQLSDEECTWKLIKNLFKDRQETAMKEEFMMDEMKEEPTVVQGVHQSDARIANDLLDKDQSVREAQVVVDWLESSAQDNWEYFSENIKFFSDRAVGYENAKHRLQTRSSGLPIGADRSLITELDPDAPIRQNKLLDDLDKEDEDRLLQYIFVCIRAGQLEKAQKMCIDCGQAWRAATLEGWRLFHDPNYEGLGPECQRTPVEGNPNRDIWKLVCWNMTQDPKVNVYEKAIYSALSGNLRGMLPVCKSWVDYVWAYFRVLVDMRVEEEIRLKTTIGRGLESLPGQYYEKNLNARVVFREIEANETMQKEANALYHVIQKYIILEDITGLLDILHEKMSHGGPELSLHTLRFMAHFVLFLRKVGQHSQEDICNLIIERYVEELIKNKQYSLLAHYVSKLPASAQVHWYAQFLEGITTKEDRARYLDLAEEAGLDVAAITKRVVENIRSKSQVDFSSLQDTQASVDTHISE</sequence>
<dbReference type="GO" id="GO:0031965">
    <property type="term" value="C:nuclear membrane"/>
    <property type="evidence" value="ECO:0007669"/>
    <property type="project" value="UniProtKB-SubCell"/>
</dbReference>
<dbReference type="GO" id="GO:0006606">
    <property type="term" value="P:protein import into nucleus"/>
    <property type="evidence" value="ECO:0007669"/>
    <property type="project" value="TreeGrafter"/>
</dbReference>
<evidence type="ECO:0000256" key="6">
    <source>
        <dbReference type="ARBA" id="ARBA00023132"/>
    </source>
</evidence>
<keyword evidence="8 9" id="KW-0539">Nucleus</keyword>
<comment type="subunit">
    <text evidence="9">Part of the nuclear pore complex (NPC).</text>
</comment>
<feature type="non-terminal residue" evidence="11">
    <location>
        <position position="690"/>
    </location>
</feature>
<dbReference type="GO" id="GO:0006406">
    <property type="term" value="P:mRNA export from nucleus"/>
    <property type="evidence" value="ECO:0007669"/>
    <property type="project" value="TreeGrafter"/>
</dbReference>
<dbReference type="PANTHER" id="PTHR13003">
    <property type="entry name" value="NUP107-RELATED"/>
    <property type="match status" value="1"/>
</dbReference>
<dbReference type="Proteomes" id="UP000828390">
    <property type="component" value="Unassembled WGS sequence"/>
</dbReference>
<evidence type="ECO:0000256" key="9">
    <source>
        <dbReference type="RuleBase" id="RU365072"/>
    </source>
</evidence>
<comment type="similarity">
    <text evidence="1 9">Belongs to the nucleoporin Nup84/Nup107 family.</text>
</comment>
<comment type="subcellular location">
    <subcellularLocation>
        <location evidence="9">Nucleus</location>
        <location evidence="9">Nuclear pore complex</location>
    </subcellularLocation>
    <subcellularLocation>
        <location evidence="9">Nucleus membrane</location>
    </subcellularLocation>
</comment>
<keyword evidence="7 9" id="KW-0472">Membrane</keyword>
<evidence type="ECO:0000256" key="3">
    <source>
        <dbReference type="ARBA" id="ARBA00022816"/>
    </source>
</evidence>